<dbReference type="EMBL" id="BFEA01000385">
    <property type="protein sequence ID" value="GBG81755.1"/>
    <property type="molecule type" value="Genomic_DNA"/>
</dbReference>
<dbReference type="AlphaFoldDB" id="A0A388LHN4"/>
<organism evidence="1 2">
    <name type="scientific">Chara braunii</name>
    <name type="common">Braun's stonewort</name>
    <dbReference type="NCBI Taxonomy" id="69332"/>
    <lineage>
        <taxon>Eukaryota</taxon>
        <taxon>Viridiplantae</taxon>
        <taxon>Streptophyta</taxon>
        <taxon>Charophyceae</taxon>
        <taxon>Charales</taxon>
        <taxon>Characeae</taxon>
        <taxon>Chara</taxon>
    </lineage>
</organism>
<evidence type="ECO:0000313" key="2">
    <source>
        <dbReference type="Proteomes" id="UP000265515"/>
    </source>
</evidence>
<protein>
    <submittedName>
        <fullName evidence="1">Uncharacterized protein</fullName>
    </submittedName>
</protein>
<accession>A0A388LHN4</accession>
<proteinExistence type="predicted"/>
<reference evidence="1 2" key="1">
    <citation type="journal article" date="2018" name="Cell">
        <title>The Chara Genome: Secondary Complexity and Implications for Plant Terrestrialization.</title>
        <authorList>
            <person name="Nishiyama T."/>
            <person name="Sakayama H."/>
            <person name="Vries J.D."/>
            <person name="Buschmann H."/>
            <person name="Saint-Marcoux D."/>
            <person name="Ullrich K.K."/>
            <person name="Haas F.B."/>
            <person name="Vanderstraeten L."/>
            <person name="Becker D."/>
            <person name="Lang D."/>
            <person name="Vosolsobe S."/>
            <person name="Rombauts S."/>
            <person name="Wilhelmsson P.K.I."/>
            <person name="Janitza P."/>
            <person name="Kern R."/>
            <person name="Heyl A."/>
            <person name="Rumpler F."/>
            <person name="Villalobos L.I.A.C."/>
            <person name="Clay J.M."/>
            <person name="Skokan R."/>
            <person name="Toyoda A."/>
            <person name="Suzuki Y."/>
            <person name="Kagoshima H."/>
            <person name="Schijlen E."/>
            <person name="Tajeshwar N."/>
            <person name="Catarino B."/>
            <person name="Hetherington A.J."/>
            <person name="Saltykova A."/>
            <person name="Bonnot C."/>
            <person name="Breuninger H."/>
            <person name="Symeonidi A."/>
            <person name="Radhakrishnan G.V."/>
            <person name="Van Nieuwerburgh F."/>
            <person name="Deforce D."/>
            <person name="Chang C."/>
            <person name="Karol K.G."/>
            <person name="Hedrich R."/>
            <person name="Ulvskov P."/>
            <person name="Glockner G."/>
            <person name="Delwiche C.F."/>
            <person name="Petrasek J."/>
            <person name="Van de Peer Y."/>
            <person name="Friml J."/>
            <person name="Beilby M."/>
            <person name="Dolan L."/>
            <person name="Kohara Y."/>
            <person name="Sugano S."/>
            <person name="Fujiyama A."/>
            <person name="Delaux P.-M."/>
            <person name="Quint M."/>
            <person name="TheiBen G."/>
            <person name="Hagemann M."/>
            <person name="Harholt J."/>
            <person name="Dunand C."/>
            <person name="Zachgo S."/>
            <person name="Langdale J."/>
            <person name="Maumus F."/>
            <person name="Straeten D.V.D."/>
            <person name="Gould S.B."/>
            <person name="Rensing S.A."/>
        </authorList>
    </citation>
    <scope>NUCLEOTIDE SEQUENCE [LARGE SCALE GENOMIC DNA]</scope>
    <source>
        <strain evidence="1 2">S276</strain>
    </source>
</reference>
<comment type="caution">
    <text evidence="1">The sequence shown here is derived from an EMBL/GenBank/DDBJ whole genome shotgun (WGS) entry which is preliminary data.</text>
</comment>
<dbReference type="Gramene" id="GBG81755">
    <property type="protein sequence ID" value="GBG81755"/>
    <property type="gene ID" value="CBR_g33933"/>
</dbReference>
<gene>
    <name evidence="1" type="ORF">CBR_g33933</name>
</gene>
<keyword evidence="2" id="KW-1185">Reference proteome</keyword>
<name>A0A388LHN4_CHABU</name>
<sequence length="66" mass="7163">MQSLFSPSLHFEMDQCPKPSPTMPDVPTGVEVQSISGSRSIRYIIINSSSSSSSSKSVGPWFILLC</sequence>
<evidence type="ECO:0000313" key="1">
    <source>
        <dbReference type="EMBL" id="GBG81755.1"/>
    </source>
</evidence>
<dbReference type="Proteomes" id="UP000265515">
    <property type="component" value="Unassembled WGS sequence"/>
</dbReference>